<proteinExistence type="predicted"/>
<reference evidence="1" key="1">
    <citation type="submission" date="2018-02" db="EMBL/GenBank/DDBJ databases">
        <title>Rhizophora mucronata_Transcriptome.</title>
        <authorList>
            <person name="Meera S.P."/>
            <person name="Sreeshan A."/>
            <person name="Augustine A."/>
        </authorList>
    </citation>
    <scope>NUCLEOTIDE SEQUENCE</scope>
    <source>
        <tissue evidence="1">Leaf</tissue>
    </source>
</reference>
<name>A0A2P2PQI3_RHIMU</name>
<protein>
    <submittedName>
        <fullName evidence="1">Uncharacterized protein</fullName>
    </submittedName>
</protein>
<dbReference type="EMBL" id="GGEC01076500">
    <property type="protein sequence ID" value="MBX56984.1"/>
    <property type="molecule type" value="Transcribed_RNA"/>
</dbReference>
<dbReference type="AlphaFoldDB" id="A0A2P2PQI3"/>
<sequence length="103" mass="11890">MFTLLHPTETYVSFISVDGSKHEVWPESGDQFYEGNLLPKGEWMLVDKCLSLALINRFDVNEVHKSFIYWGSGTVNMELWSEERPVSKQSPIRISHQYVVIGI</sequence>
<organism evidence="1">
    <name type="scientific">Rhizophora mucronata</name>
    <name type="common">Asiatic mangrove</name>
    <dbReference type="NCBI Taxonomy" id="61149"/>
    <lineage>
        <taxon>Eukaryota</taxon>
        <taxon>Viridiplantae</taxon>
        <taxon>Streptophyta</taxon>
        <taxon>Embryophyta</taxon>
        <taxon>Tracheophyta</taxon>
        <taxon>Spermatophyta</taxon>
        <taxon>Magnoliopsida</taxon>
        <taxon>eudicotyledons</taxon>
        <taxon>Gunneridae</taxon>
        <taxon>Pentapetalae</taxon>
        <taxon>rosids</taxon>
        <taxon>fabids</taxon>
        <taxon>Malpighiales</taxon>
        <taxon>Rhizophoraceae</taxon>
        <taxon>Rhizophora</taxon>
    </lineage>
</organism>
<evidence type="ECO:0000313" key="1">
    <source>
        <dbReference type="EMBL" id="MBX56984.1"/>
    </source>
</evidence>
<accession>A0A2P2PQI3</accession>